<dbReference type="Gene3D" id="3.40.250.10">
    <property type="entry name" value="Rhodanese-like domain"/>
    <property type="match status" value="1"/>
</dbReference>
<organism evidence="2 3">
    <name type="scientific">Leptonema illini</name>
    <dbReference type="NCBI Taxonomy" id="183"/>
    <lineage>
        <taxon>Bacteria</taxon>
        <taxon>Pseudomonadati</taxon>
        <taxon>Spirochaetota</taxon>
        <taxon>Spirochaetia</taxon>
        <taxon>Leptospirales</taxon>
        <taxon>Leptospiraceae</taxon>
        <taxon>Leptonema</taxon>
    </lineage>
</organism>
<evidence type="ECO:0000313" key="2">
    <source>
        <dbReference type="EMBL" id="KAB2930052.1"/>
    </source>
</evidence>
<dbReference type="PANTHER" id="PTHR43268">
    <property type="entry name" value="THIOSULFATE SULFURTRANSFERASE/RHODANESE-LIKE DOMAIN-CONTAINING PROTEIN 2"/>
    <property type="match status" value="1"/>
</dbReference>
<dbReference type="SMART" id="SM00450">
    <property type="entry name" value="RHOD"/>
    <property type="match status" value="1"/>
</dbReference>
<proteinExistence type="predicted"/>
<dbReference type="SUPFAM" id="SSF52821">
    <property type="entry name" value="Rhodanese/Cell cycle control phosphatase"/>
    <property type="match status" value="1"/>
</dbReference>
<evidence type="ECO:0000259" key="1">
    <source>
        <dbReference type="PROSITE" id="PS50206"/>
    </source>
</evidence>
<evidence type="ECO:0000313" key="3">
    <source>
        <dbReference type="Proteomes" id="UP000460298"/>
    </source>
</evidence>
<accession>A0A833LZY6</accession>
<dbReference type="EMBL" id="WBUI01000023">
    <property type="protein sequence ID" value="KAB2930052.1"/>
    <property type="molecule type" value="Genomic_DNA"/>
</dbReference>
<dbReference type="Pfam" id="PF17773">
    <property type="entry name" value="UPF0176_N"/>
    <property type="match status" value="1"/>
</dbReference>
<comment type="caution">
    <text evidence="2">The sequence shown here is derived from an EMBL/GenBank/DDBJ whole genome shotgun (WGS) entry which is preliminary data.</text>
</comment>
<reference evidence="2 3" key="1">
    <citation type="submission" date="2019-10" db="EMBL/GenBank/DDBJ databases">
        <title>Extracellular Electron Transfer in a Candidatus Methanoperedens spp. Enrichment Culture.</title>
        <authorList>
            <person name="Berger S."/>
            <person name="Rangel Shaw D."/>
            <person name="Berben T."/>
            <person name="In 'T Zandt M."/>
            <person name="Frank J."/>
            <person name="Reimann J."/>
            <person name="Jetten M.S.M."/>
            <person name="Welte C.U."/>
        </authorList>
    </citation>
    <scope>NUCLEOTIDE SEQUENCE [LARGE SCALE GENOMIC DNA]</scope>
    <source>
        <strain evidence="2">SB12</strain>
    </source>
</reference>
<dbReference type="InterPro" id="IPR020936">
    <property type="entry name" value="TrhO"/>
</dbReference>
<dbReference type="Proteomes" id="UP000460298">
    <property type="component" value="Unassembled WGS sequence"/>
</dbReference>
<dbReference type="InterPro" id="IPR040503">
    <property type="entry name" value="TRHO_N"/>
</dbReference>
<name>A0A833LZY6_9LEPT</name>
<gene>
    <name evidence="2" type="ORF">F9K24_17840</name>
</gene>
<dbReference type="InterPro" id="IPR001763">
    <property type="entry name" value="Rhodanese-like_dom"/>
</dbReference>
<dbReference type="PROSITE" id="PS50206">
    <property type="entry name" value="RHODANESE_3"/>
    <property type="match status" value="1"/>
</dbReference>
<dbReference type="InterPro" id="IPR036873">
    <property type="entry name" value="Rhodanese-like_dom_sf"/>
</dbReference>
<dbReference type="Gene3D" id="3.30.70.100">
    <property type="match status" value="1"/>
</dbReference>
<dbReference type="AlphaFoldDB" id="A0A833LZY6"/>
<feature type="domain" description="Rhodanese" evidence="1">
    <location>
        <begin position="121"/>
        <end position="214"/>
    </location>
</feature>
<sequence length="276" mass="31516">MRMFQYYRFLNVADVPAAVQWFQEAAADLKGTALIAPEGINLSFAGEDAAIERFMRRVHDDDCPCPPDPRGVSRSFPVEFMPYRRLRIRERREIITFKQDVDTSLNEGHFLTPAEFHERMQRGEVIPVDTRNLYESKIGTFRGAVLWPIDTFSELPDHLDVVEPLREKEIVTFCTGGVRCEKVVPFLRSKGFTKVWQIKGGIQDYFDQYPDGFWEGECFVFDDRYSIRPDGSQGTARPCARCRQPVYNGACVSCGHTEVTSDYTPAACGLEPEEMG</sequence>
<dbReference type="PANTHER" id="PTHR43268:SF6">
    <property type="entry name" value="THIOSULFATE SULFURTRANSFERASE_RHODANESE-LIKE DOMAIN-CONTAINING PROTEIN 2"/>
    <property type="match status" value="1"/>
</dbReference>
<dbReference type="Pfam" id="PF00581">
    <property type="entry name" value="Rhodanese"/>
    <property type="match status" value="1"/>
</dbReference>
<protein>
    <recommendedName>
        <fullName evidence="1">Rhodanese domain-containing protein</fullName>
    </recommendedName>
</protein>